<dbReference type="CDD" id="cd07262">
    <property type="entry name" value="VOC_like"/>
    <property type="match status" value="1"/>
</dbReference>
<dbReference type="PANTHER" id="PTHR35006:SF2">
    <property type="entry name" value="GLYOXALASE FAMILY PROTEIN (AFU_ORTHOLOGUE AFUA_5G14830)"/>
    <property type="match status" value="1"/>
</dbReference>
<feature type="domain" description="VOC" evidence="1">
    <location>
        <begin position="3"/>
        <end position="128"/>
    </location>
</feature>
<dbReference type="InterPro" id="IPR004360">
    <property type="entry name" value="Glyas_Fos-R_dOase_dom"/>
</dbReference>
<dbReference type="InterPro" id="IPR029068">
    <property type="entry name" value="Glyas_Bleomycin-R_OHBP_Dase"/>
</dbReference>
<reference evidence="2 3" key="1">
    <citation type="submission" date="2020-03" db="EMBL/GenBank/DDBJ databases">
        <title>Complete Genome Sequence of Halomonas hydrothermalis Strain Slthf2, Halophilic Bacterium Isolated from Deep-Sea Hydrothermal-Vent Environments.</title>
        <authorList>
            <person name="Takeyama N."/>
            <person name="Huang M."/>
            <person name="Sato K."/>
            <person name="Galipon J."/>
            <person name="Arakawa K."/>
        </authorList>
    </citation>
    <scope>NUCLEOTIDE SEQUENCE [LARGE SCALE GENOMIC DNA]</scope>
    <source>
        <strain evidence="2 3">Slthf2</strain>
    </source>
</reference>
<evidence type="ECO:0000313" key="3">
    <source>
        <dbReference type="Proteomes" id="UP000502259"/>
    </source>
</evidence>
<sequence>MFLLDHVSITVRNLDHCRSFYGAIMAALGADKIHDNEDAVGFGTRCSATDASHTYLTILSSSNANKDPRRHWCFKAMSREAVCAFHVAGLAHGGKDDGAPGLRPHYHESYFGAFLLDPEGNRVEAVCHRTD</sequence>
<dbReference type="SUPFAM" id="SSF54593">
    <property type="entry name" value="Glyoxalase/Bleomycin resistance protein/Dihydroxybiphenyl dioxygenase"/>
    <property type="match status" value="1"/>
</dbReference>
<organism evidence="2 3">
    <name type="scientific">Halomonas hydrothermalis</name>
    <dbReference type="NCBI Taxonomy" id="115561"/>
    <lineage>
        <taxon>Bacteria</taxon>
        <taxon>Pseudomonadati</taxon>
        <taxon>Pseudomonadota</taxon>
        <taxon>Gammaproteobacteria</taxon>
        <taxon>Oceanospirillales</taxon>
        <taxon>Halomonadaceae</taxon>
        <taxon>Halomonas</taxon>
    </lineage>
</organism>
<accession>A0A6F8U4X4</accession>
<dbReference type="Gene3D" id="3.10.180.10">
    <property type="entry name" value="2,3-Dihydroxybiphenyl 1,2-Dioxygenase, domain 1"/>
    <property type="match status" value="1"/>
</dbReference>
<dbReference type="AlphaFoldDB" id="A0A6F8U4X4"/>
<protein>
    <submittedName>
        <fullName evidence="2">Glyoxalase</fullName>
    </submittedName>
</protein>
<dbReference type="PROSITE" id="PS51819">
    <property type="entry name" value="VOC"/>
    <property type="match status" value="1"/>
</dbReference>
<dbReference type="Proteomes" id="UP000502259">
    <property type="component" value="Chromosome"/>
</dbReference>
<dbReference type="PANTHER" id="PTHR35006">
    <property type="entry name" value="GLYOXALASE FAMILY PROTEIN (AFU_ORTHOLOGUE AFUA_5G14830)"/>
    <property type="match status" value="1"/>
</dbReference>
<evidence type="ECO:0000313" key="2">
    <source>
        <dbReference type="EMBL" id="BCB08186.1"/>
    </source>
</evidence>
<dbReference type="EMBL" id="AP022843">
    <property type="protein sequence ID" value="BCB08186.1"/>
    <property type="molecule type" value="Genomic_DNA"/>
</dbReference>
<name>A0A6F8U4X4_9GAMM</name>
<keyword evidence="3" id="KW-1185">Reference proteome</keyword>
<proteinExistence type="predicted"/>
<gene>
    <name evidence="2" type="ORF">HHSLTHF2_20760</name>
</gene>
<dbReference type="InterPro" id="IPR037523">
    <property type="entry name" value="VOC_core"/>
</dbReference>
<dbReference type="RefSeq" id="WP_172421007.1">
    <property type="nucleotide sequence ID" value="NZ_AP022843.1"/>
</dbReference>
<evidence type="ECO:0000259" key="1">
    <source>
        <dbReference type="PROSITE" id="PS51819"/>
    </source>
</evidence>
<dbReference type="Pfam" id="PF00903">
    <property type="entry name" value="Glyoxalase"/>
    <property type="match status" value="1"/>
</dbReference>